<dbReference type="EMBL" id="CZPT02000975">
    <property type="protein sequence ID" value="SCU68408.1"/>
    <property type="molecule type" value="Genomic_DNA"/>
</dbReference>
<keyword evidence="7" id="KW-0325">Glycoprotein</keyword>
<reference evidence="10" key="1">
    <citation type="submission" date="2016-09" db="EMBL/GenBank/DDBJ databases">
        <authorList>
            <person name="Hebert L."/>
            <person name="Moumen B."/>
        </authorList>
    </citation>
    <scope>NUCLEOTIDE SEQUENCE [LARGE SCALE GENOMIC DNA]</scope>
    <source>
        <strain evidence="10">OVI</strain>
    </source>
</reference>
<comment type="subcellular location">
    <subcellularLocation>
        <location evidence="2">Cell membrane</location>
        <topology evidence="2">Lipid-anchor</topology>
        <topology evidence="2">GPI-anchor</topology>
    </subcellularLocation>
</comment>
<evidence type="ECO:0000256" key="1">
    <source>
        <dbReference type="ARBA" id="ARBA00002523"/>
    </source>
</evidence>
<keyword evidence="6" id="KW-0472">Membrane</keyword>
<dbReference type="InterPro" id="IPR025932">
    <property type="entry name" value="Trypano_VSG_B_N_dom"/>
</dbReference>
<keyword evidence="3" id="KW-1003">Cell membrane</keyword>
<sequence>MAVKYNLQFPETKRQKLRPAFRQPIESALALESAAHALQNRASTSQNKARRAAVSAFYGDNYEKSITNDAELKPAEPWHGKPSKTAFPWAAATAQHTEMCTPATAAEAANRPVGALAADIICLCLGDNGDNTDYCKLGNLPTGLTTGTPQTAASSDWDSKIYATCTGNADKEQLNQTMLAAATATIISDLGRGGIIGGSAPNAAGHSGHANAAILGAHHLGQAAPGCGGANGNDDIIGRASKGVCVNYKNLLQGDGYIPWMTKVNELSMELEVIQAISSEGTALVKAVQAVEQQMTTLLFVGDLIASAEEPEKTQLASSPSDAQ</sequence>
<keyword evidence="5" id="KW-0732">Signal</keyword>
<gene>
    <name evidence="10" type="ORF">TEOVI_000853200</name>
</gene>
<evidence type="ECO:0000256" key="4">
    <source>
        <dbReference type="ARBA" id="ARBA00022622"/>
    </source>
</evidence>
<evidence type="ECO:0000259" key="9">
    <source>
        <dbReference type="Pfam" id="PF13206"/>
    </source>
</evidence>
<keyword evidence="11" id="KW-1185">Reference proteome</keyword>
<dbReference type="AlphaFoldDB" id="A0A1G4I8G6"/>
<protein>
    <submittedName>
        <fullName evidence="10">Trypanosomal VSG domain containing protein, putative</fullName>
    </submittedName>
</protein>
<feature type="domain" description="Trypanosome variant surface glycoprotein B-type N-terminal" evidence="9">
    <location>
        <begin position="11"/>
        <end position="288"/>
    </location>
</feature>
<evidence type="ECO:0000256" key="6">
    <source>
        <dbReference type="ARBA" id="ARBA00023136"/>
    </source>
</evidence>
<evidence type="ECO:0000256" key="3">
    <source>
        <dbReference type="ARBA" id="ARBA00022475"/>
    </source>
</evidence>
<dbReference type="Proteomes" id="UP000195570">
    <property type="component" value="Unassembled WGS sequence"/>
</dbReference>
<evidence type="ECO:0000256" key="2">
    <source>
        <dbReference type="ARBA" id="ARBA00004609"/>
    </source>
</evidence>
<evidence type="ECO:0000313" key="11">
    <source>
        <dbReference type="Proteomes" id="UP000195570"/>
    </source>
</evidence>
<dbReference type="RefSeq" id="XP_067079571.1">
    <property type="nucleotide sequence ID" value="XM_067223470.1"/>
</dbReference>
<keyword evidence="4" id="KW-0336">GPI-anchor</keyword>
<name>A0A1G4I8G6_TRYEQ</name>
<keyword evidence="8" id="KW-0449">Lipoprotein</keyword>
<evidence type="ECO:0000256" key="8">
    <source>
        <dbReference type="ARBA" id="ARBA00023288"/>
    </source>
</evidence>
<accession>A0A1G4I8G6</accession>
<proteinExistence type="predicted"/>
<evidence type="ECO:0000313" key="10">
    <source>
        <dbReference type="EMBL" id="SCU68408.1"/>
    </source>
</evidence>
<dbReference type="GO" id="GO:0098552">
    <property type="term" value="C:side of membrane"/>
    <property type="evidence" value="ECO:0007669"/>
    <property type="project" value="UniProtKB-KW"/>
</dbReference>
<organism evidence="10 11">
    <name type="scientific">Trypanosoma equiperdum</name>
    <dbReference type="NCBI Taxonomy" id="5694"/>
    <lineage>
        <taxon>Eukaryota</taxon>
        <taxon>Discoba</taxon>
        <taxon>Euglenozoa</taxon>
        <taxon>Kinetoplastea</taxon>
        <taxon>Metakinetoplastina</taxon>
        <taxon>Trypanosomatida</taxon>
        <taxon>Trypanosomatidae</taxon>
        <taxon>Trypanosoma</taxon>
    </lineage>
</organism>
<evidence type="ECO:0000256" key="7">
    <source>
        <dbReference type="ARBA" id="ARBA00023180"/>
    </source>
</evidence>
<evidence type="ECO:0000256" key="5">
    <source>
        <dbReference type="ARBA" id="ARBA00022729"/>
    </source>
</evidence>
<dbReference type="Pfam" id="PF13206">
    <property type="entry name" value="VSG_B"/>
    <property type="match status" value="1"/>
</dbReference>
<dbReference type="GeneID" id="92382466"/>
<dbReference type="GO" id="GO:0005886">
    <property type="term" value="C:plasma membrane"/>
    <property type="evidence" value="ECO:0007669"/>
    <property type="project" value="UniProtKB-SubCell"/>
</dbReference>
<dbReference type="VEuPathDB" id="TriTrypDB:TEOVI_000853200"/>
<comment type="caution">
    <text evidence="10">The sequence shown here is derived from an EMBL/GenBank/DDBJ whole genome shotgun (WGS) entry which is preliminary data.</text>
</comment>
<comment type="function">
    <text evidence="1">VSG forms a coat on the surface of the parasite. The trypanosome evades the immune response of the host by expressing a series of antigenically distinct VSGs from an estimated 1000 VSG genes.</text>
</comment>